<dbReference type="SUPFAM" id="SSF54452">
    <property type="entry name" value="MHC antigen-recognition domain"/>
    <property type="match status" value="1"/>
</dbReference>
<feature type="chain" id="PRO_5040329135" evidence="2">
    <location>
        <begin position="29"/>
        <end position="117"/>
    </location>
</feature>
<dbReference type="InterPro" id="IPR011162">
    <property type="entry name" value="MHC_I/II-like_Ag-recog"/>
</dbReference>
<dbReference type="AlphaFoldDB" id="A0A8C4LJ19"/>
<dbReference type="Ensembl" id="ENSEAST00005013804.2">
    <property type="protein sequence ID" value="ENSEASP00005012706.2"/>
    <property type="gene ID" value="ENSEASG00005008897.2"/>
</dbReference>
<reference evidence="3 4" key="1">
    <citation type="journal article" date="2020" name="Nat. Commun.">
        <title>Donkey genomes provide new insights into domestication and selection for coat color.</title>
        <authorList>
            <person name="Wang"/>
            <person name="C."/>
            <person name="Li"/>
            <person name="H."/>
            <person name="Guo"/>
            <person name="Y."/>
            <person name="Huang"/>
            <person name="J."/>
            <person name="Sun"/>
            <person name="Y."/>
            <person name="Min"/>
            <person name="J."/>
            <person name="Wang"/>
            <person name="J."/>
            <person name="Fang"/>
            <person name="X."/>
            <person name="Zhao"/>
            <person name="Z."/>
            <person name="Wang"/>
            <person name="S."/>
            <person name="Zhang"/>
            <person name="Y."/>
            <person name="Liu"/>
            <person name="Q."/>
            <person name="Jiang"/>
            <person name="Q."/>
            <person name="Wang"/>
            <person name="X."/>
            <person name="Guo"/>
            <person name="Y."/>
            <person name="Yang"/>
            <person name="C."/>
            <person name="Wang"/>
            <person name="Y."/>
            <person name="Tian"/>
            <person name="F."/>
            <person name="Zhuang"/>
            <person name="G."/>
            <person name="Fan"/>
            <person name="Y."/>
            <person name="Gao"/>
            <person name="Q."/>
            <person name="Li"/>
            <person name="Y."/>
            <person name="Ju"/>
            <person name="Z."/>
            <person name="Li"/>
            <person name="J."/>
            <person name="Li"/>
            <person name="R."/>
            <person name="Hou"/>
            <person name="M."/>
            <person name="Yang"/>
            <person name="G."/>
            <person name="Liu"/>
            <person name="G."/>
            <person name="Liu"/>
            <person name="W."/>
            <person name="Guo"/>
            <person name="J."/>
            <person name="Pan"/>
            <person name="S."/>
            <person name="Fan"/>
            <person name="G."/>
            <person name="Zhang"/>
            <person name="W."/>
            <person name="Zhang"/>
            <person name="R."/>
            <person name="Yu"/>
            <person name="J."/>
            <person name="Zhang"/>
            <person name="X."/>
            <person name="Yin"/>
            <person name="Q."/>
            <person name="Ji"/>
            <person name="C."/>
            <person name="Jin"/>
            <person name="Y."/>
            <person name="Yue"/>
            <person name="G."/>
            <person name="Liu"/>
            <person name="M."/>
            <person name="Xu"/>
            <person name="J."/>
            <person name="Liu"/>
            <person name="S."/>
            <person name="Jordana"/>
            <person name="J."/>
            <person name="Noce"/>
            <person name="A."/>
            <person name="Amills"/>
            <person name="M."/>
            <person name="Wu"/>
            <person name="D.D."/>
            <person name="Li"/>
            <person name="S."/>
            <person name="Zhou"/>
            <person name="X. and Zhong"/>
            <person name="J."/>
        </authorList>
    </citation>
    <scope>NUCLEOTIDE SEQUENCE [LARGE SCALE GENOMIC DNA]</scope>
</reference>
<reference evidence="3" key="3">
    <citation type="submission" date="2025-09" db="UniProtKB">
        <authorList>
            <consortium name="Ensembl"/>
        </authorList>
    </citation>
    <scope>IDENTIFICATION</scope>
</reference>
<dbReference type="Proteomes" id="UP000694387">
    <property type="component" value="Chromosome 1"/>
</dbReference>
<evidence type="ECO:0000256" key="2">
    <source>
        <dbReference type="SAM" id="SignalP"/>
    </source>
</evidence>
<evidence type="ECO:0000313" key="4">
    <source>
        <dbReference type="Proteomes" id="UP000694387"/>
    </source>
</evidence>
<protein>
    <submittedName>
        <fullName evidence="3">Uncharacterized protein</fullName>
    </submittedName>
</protein>
<keyword evidence="2" id="KW-0732">Signal</keyword>
<proteinExistence type="predicted"/>
<reference evidence="3" key="2">
    <citation type="submission" date="2025-08" db="UniProtKB">
        <authorList>
            <consortium name="Ensembl"/>
        </authorList>
    </citation>
    <scope>IDENTIFICATION</scope>
</reference>
<dbReference type="InterPro" id="IPR037055">
    <property type="entry name" value="MHC_I-like_Ag-recog_sf"/>
</dbReference>
<dbReference type="GeneTree" id="ENSGT01120000271825"/>
<feature type="signal peptide" evidence="2">
    <location>
        <begin position="1"/>
        <end position="28"/>
    </location>
</feature>
<organism evidence="3 4">
    <name type="scientific">Equus asinus</name>
    <name type="common">Donkey</name>
    <name type="synonym">Equus africanus asinus</name>
    <dbReference type="NCBI Taxonomy" id="9793"/>
    <lineage>
        <taxon>Eukaryota</taxon>
        <taxon>Metazoa</taxon>
        <taxon>Chordata</taxon>
        <taxon>Craniata</taxon>
        <taxon>Vertebrata</taxon>
        <taxon>Euteleostomi</taxon>
        <taxon>Mammalia</taxon>
        <taxon>Eutheria</taxon>
        <taxon>Laurasiatheria</taxon>
        <taxon>Perissodactyla</taxon>
        <taxon>Equidae</taxon>
        <taxon>Equus</taxon>
    </lineage>
</organism>
<evidence type="ECO:0000256" key="1">
    <source>
        <dbReference type="ARBA" id="ARBA00023180"/>
    </source>
</evidence>
<accession>A0A8C4LJ19</accession>
<sequence>SPKMSLPSHTARLLWKILLLIEAWNILGHDAHFLCLNLTVKSQARPGQPWCEVQGSVDRKPFLRYDSDSNTFRPLGLLREKVSPPCRSNYLVSVKQNNALLRPGSSASMDRQPSLTR</sequence>
<evidence type="ECO:0000313" key="3">
    <source>
        <dbReference type="Ensembl" id="ENSEASP00005012706.2"/>
    </source>
</evidence>
<keyword evidence="1" id="KW-0325">Glycoprotein</keyword>
<keyword evidence="4" id="KW-1185">Reference proteome</keyword>
<dbReference type="Gene3D" id="3.30.500.10">
    <property type="entry name" value="MHC class I-like antigen recognition-like"/>
    <property type="match status" value="1"/>
</dbReference>
<name>A0A8C4LJ19_EQUAS</name>